<proteinExistence type="predicted"/>
<dbReference type="RefSeq" id="WP_275109079.1">
    <property type="nucleotide sequence ID" value="NZ_JAKJSC010000001.1"/>
</dbReference>
<feature type="transmembrane region" description="Helical" evidence="1">
    <location>
        <begin position="72"/>
        <end position="91"/>
    </location>
</feature>
<accession>A0ABT5VQN9</accession>
<evidence type="ECO:0000313" key="2">
    <source>
        <dbReference type="EMBL" id="MDE5417740.1"/>
    </source>
</evidence>
<dbReference type="EMBL" id="JAKJSC010000001">
    <property type="protein sequence ID" value="MDE5417740.1"/>
    <property type="molecule type" value="Genomic_DNA"/>
</dbReference>
<keyword evidence="1" id="KW-1133">Transmembrane helix</keyword>
<gene>
    <name evidence="2" type="ORF">L3049_06940</name>
</gene>
<organism evidence="2 3">
    <name type="scientific">Paralabilibaculum antarcticum</name>
    <dbReference type="NCBI Taxonomy" id="2912572"/>
    <lineage>
        <taxon>Bacteria</taxon>
        <taxon>Pseudomonadati</taxon>
        <taxon>Bacteroidota</taxon>
        <taxon>Bacteroidia</taxon>
        <taxon>Marinilabiliales</taxon>
        <taxon>Marinifilaceae</taxon>
        <taxon>Paralabilibaculum</taxon>
    </lineage>
</organism>
<protein>
    <recommendedName>
        <fullName evidence="4">NfeD-like C-terminal domain-containing protein</fullName>
    </recommendedName>
</protein>
<dbReference type="InterPro" id="IPR012340">
    <property type="entry name" value="NA-bd_OB-fold"/>
</dbReference>
<name>A0ABT5VQN9_9BACT</name>
<dbReference type="Proteomes" id="UP001528920">
    <property type="component" value="Unassembled WGS sequence"/>
</dbReference>
<evidence type="ECO:0000256" key="1">
    <source>
        <dbReference type="SAM" id="Phobius"/>
    </source>
</evidence>
<keyword evidence="3" id="KW-1185">Reference proteome</keyword>
<comment type="caution">
    <text evidence="2">The sequence shown here is derived from an EMBL/GenBank/DDBJ whole genome shotgun (WGS) entry which is preliminary data.</text>
</comment>
<keyword evidence="1" id="KW-0472">Membrane</keyword>
<feature type="transmembrane region" description="Helical" evidence="1">
    <location>
        <begin position="97"/>
        <end position="119"/>
    </location>
</feature>
<feature type="transmembrane region" description="Helical" evidence="1">
    <location>
        <begin position="18"/>
        <end position="39"/>
    </location>
</feature>
<keyword evidence="1" id="KW-0812">Transmembrane</keyword>
<sequence length="195" mass="21175">MILTISNWWTDMNLVEQVFWGIAILFSFFFVIQTVLTFFGGDVDDMDVDGDADTAVDTDGGIDFQFLSLKNLIAFFTIFGWTGIICLHSGFGPGISALIATGAGLIMMLIMASIMYFMGKLVEDGTLKMKNAIGKSGSVYLPIPAKRAGMGKVQIQVQGFQTLDAVTDNETDIPTGAIVEVVEILNNQILVVKLN</sequence>
<dbReference type="Gene3D" id="2.40.50.140">
    <property type="entry name" value="Nucleic acid-binding proteins"/>
    <property type="match status" value="1"/>
</dbReference>
<reference evidence="2 3" key="1">
    <citation type="submission" date="2022-01" db="EMBL/GenBank/DDBJ databases">
        <title>Labilibaculum sp. nov, a marine bacterium isolated from Antarctica.</title>
        <authorList>
            <person name="Dai W."/>
        </authorList>
    </citation>
    <scope>NUCLEOTIDE SEQUENCE [LARGE SCALE GENOMIC DNA]</scope>
    <source>
        <strain evidence="2 3">DW002</strain>
    </source>
</reference>
<evidence type="ECO:0008006" key="4">
    <source>
        <dbReference type="Google" id="ProtNLM"/>
    </source>
</evidence>
<evidence type="ECO:0000313" key="3">
    <source>
        <dbReference type="Proteomes" id="UP001528920"/>
    </source>
</evidence>